<feature type="compositionally biased region" description="Polar residues" evidence="1">
    <location>
        <begin position="621"/>
        <end position="631"/>
    </location>
</feature>
<dbReference type="EMBL" id="CAJOBS010005773">
    <property type="protein sequence ID" value="CAF4904644.1"/>
    <property type="molecule type" value="Genomic_DNA"/>
</dbReference>
<accession>A0A821VE30</accession>
<dbReference type="PANTHER" id="PTHR33845:SF1">
    <property type="entry name" value="C2H2-TYPE DOMAIN-CONTAINING PROTEIN"/>
    <property type="match status" value="1"/>
</dbReference>
<proteinExistence type="predicted"/>
<dbReference type="Proteomes" id="UP000663838">
    <property type="component" value="Unassembled WGS sequence"/>
</dbReference>
<dbReference type="PANTHER" id="PTHR33845">
    <property type="entry name" value="C2H2-TYPE DOMAIN-CONTAINING PROTEIN"/>
    <property type="match status" value="1"/>
</dbReference>
<organism evidence="2 3">
    <name type="scientific">Rotaria socialis</name>
    <dbReference type="NCBI Taxonomy" id="392032"/>
    <lineage>
        <taxon>Eukaryota</taxon>
        <taxon>Metazoa</taxon>
        <taxon>Spiralia</taxon>
        <taxon>Gnathifera</taxon>
        <taxon>Rotifera</taxon>
        <taxon>Eurotatoria</taxon>
        <taxon>Bdelloidea</taxon>
        <taxon>Philodinida</taxon>
        <taxon>Philodinidae</taxon>
        <taxon>Rotaria</taxon>
    </lineage>
</organism>
<name>A0A821VE30_9BILA</name>
<dbReference type="SUPFAM" id="SSF52266">
    <property type="entry name" value="SGNH hydrolase"/>
    <property type="match status" value="1"/>
</dbReference>
<dbReference type="Gene3D" id="3.40.50.1110">
    <property type="entry name" value="SGNH hydrolase"/>
    <property type="match status" value="1"/>
</dbReference>
<dbReference type="InterPro" id="IPR036514">
    <property type="entry name" value="SGNH_hydro_sf"/>
</dbReference>
<sequence>MFLDFEPLGKSSLFTILETCKASTRKPLQGVNYFAAEGGEVFGGIKKLTEDKATLSIDSERLIENLKRARFYLKSDYKVHVRRSSDIADHCCAYALSDLKGQNFVQDCNHEHDQSCIKCSNLSNTLNEIERFIKERETDEEMLGRAEKKFQSYHESIEAWKPRLLRSISQDLCRENLIIKSREPQSEFFGKRGISWNITVVMKNDESFDNENSVFDDGDDALDDSQQTSDQVISDLSIENEEDMNDIIRGNGPCDRYAAVIKSNARRYLNENHNVTNASEFVAACQSYKGIKGVPAFDCRIEKSQFKKRIHRSWNIGSGLLIPWSQLNCDESKPNKEFSGKQRGYLRKKFDEGISGVRYWKPKEVILNMEILKEKGTFYFAASDSLSESQVRSYFCRLKRERQISSVPQSLDDQNFISDKTVIITDSKNDDEDEVTDSEIEALEEDFQDTENAVEEITVLEKFSTSAKIALQHNKNSKYALFDEIIDHSKIDSSNSINNIERRKLVSTEHDYHIQYWFCSPIWNKSIEELSLSIEQNVVWINIPPTNSHKNQSLNKIILKIHSPIIDVLKYYDCASLDLFEKLNDNPEMRHIDRVHFTPKGHRVITFYLIQIISNAPEKQNAISSTAQPSPSCHRLGHQDNRNLAYNSS</sequence>
<evidence type="ECO:0000256" key="1">
    <source>
        <dbReference type="SAM" id="MobiDB-lite"/>
    </source>
</evidence>
<evidence type="ECO:0000313" key="2">
    <source>
        <dbReference type="EMBL" id="CAF4904644.1"/>
    </source>
</evidence>
<evidence type="ECO:0000313" key="3">
    <source>
        <dbReference type="Proteomes" id="UP000663838"/>
    </source>
</evidence>
<feature type="region of interest" description="Disordered" evidence="1">
    <location>
        <begin position="621"/>
        <end position="649"/>
    </location>
</feature>
<protein>
    <submittedName>
        <fullName evidence="2">Uncharacterized protein</fullName>
    </submittedName>
</protein>
<gene>
    <name evidence="2" type="ORF">TOA249_LOCUS30939</name>
</gene>
<reference evidence="2" key="1">
    <citation type="submission" date="2021-02" db="EMBL/GenBank/DDBJ databases">
        <authorList>
            <person name="Nowell W R."/>
        </authorList>
    </citation>
    <scope>NUCLEOTIDE SEQUENCE</scope>
</reference>
<feature type="non-terminal residue" evidence="2">
    <location>
        <position position="1"/>
    </location>
</feature>
<comment type="caution">
    <text evidence="2">The sequence shown here is derived from an EMBL/GenBank/DDBJ whole genome shotgun (WGS) entry which is preliminary data.</text>
</comment>
<dbReference type="AlphaFoldDB" id="A0A821VE30"/>